<keyword evidence="7" id="KW-1185">Reference proteome</keyword>
<keyword evidence="2" id="KW-0238">DNA-binding</keyword>
<accession>K6VLZ9</accession>
<evidence type="ECO:0000256" key="3">
    <source>
        <dbReference type="ARBA" id="ARBA00023163"/>
    </source>
</evidence>
<dbReference type="PANTHER" id="PTHR30154">
    <property type="entry name" value="LEUCINE-RESPONSIVE REGULATORY PROTEIN"/>
    <property type="match status" value="1"/>
</dbReference>
<dbReference type="Gene3D" id="1.10.10.10">
    <property type="entry name" value="Winged helix-like DNA-binding domain superfamily/Winged helix DNA-binding domain"/>
    <property type="match status" value="1"/>
</dbReference>
<dbReference type="RefSeq" id="WP_006593770.1">
    <property type="nucleotide sequence ID" value="NZ_BAHD01000061.1"/>
</dbReference>
<dbReference type="InterPro" id="IPR000485">
    <property type="entry name" value="AsnC-type_HTH_dom"/>
</dbReference>
<dbReference type="InterPro" id="IPR011008">
    <property type="entry name" value="Dimeric_a/b-barrel"/>
</dbReference>
<dbReference type="GO" id="GO:0043200">
    <property type="term" value="P:response to amino acid"/>
    <property type="evidence" value="ECO:0007669"/>
    <property type="project" value="TreeGrafter"/>
</dbReference>
<dbReference type="GO" id="GO:0043565">
    <property type="term" value="F:sequence-specific DNA binding"/>
    <property type="evidence" value="ECO:0007669"/>
    <property type="project" value="InterPro"/>
</dbReference>
<comment type="caution">
    <text evidence="6">The sequence shown here is derived from an EMBL/GenBank/DDBJ whole genome shotgun (WGS) entry which is preliminary data.</text>
</comment>
<evidence type="ECO:0000256" key="2">
    <source>
        <dbReference type="ARBA" id="ARBA00023125"/>
    </source>
</evidence>
<organism evidence="6 7">
    <name type="scientific">Kineosphaera limosa NBRC 100340</name>
    <dbReference type="NCBI Taxonomy" id="1184609"/>
    <lineage>
        <taxon>Bacteria</taxon>
        <taxon>Bacillati</taxon>
        <taxon>Actinomycetota</taxon>
        <taxon>Actinomycetes</taxon>
        <taxon>Micrococcales</taxon>
        <taxon>Dermatophilaceae</taxon>
        <taxon>Kineosphaera</taxon>
    </lineage>
</organism>
<proteinExistence type="predicted"/>
<dbReference type="InterPro" id="IPR019887">
    <property type="entry name" value="Tscrpt_reg_AsnC/Lrp_C"/>
</dbReference>
<dbReference type="Pfam" id="PF01037">
    <property type="entry name" value="AsnC_trans_reg"/>
    <property type="match status" value="1"/>
</dbReference>
<dbReference type="OrthoDB" id="4411089at2"/>
<feature type="domain" description="HTH asnC-type" evidence="5">
    <location>
        <begin position="23"/>
        <end position="84"/>
    </location>
</feature>
<evidence type="ECO:0000259" key="5">
    <source>
        <dbReference type="PROSITE" id="PS50956"/>
    </source>
</evidence>
<dbReference type="PRINTS" id="PR00033">
    <property type="entry name" value="HTHASNC"/>
</dbReference>
<feature type="region of interest" description="Disordered" evidence="4">
    <location>
        <begin position="1"/>
        <end position="21"/>
    </location>
</feature>
<dbReference type="SUPFAM" id="SSF46785">
    <property type="entry name" value="Winged helix' DNA-binding domain"/>
    <property type="match status" value="1"/>
</dbReference>
<keyword evidence="3" id="KW-0804">Transcription</keyword>
<sequence>MPRNPPTRRQLPPGPPPTVPPALDDIDIDLLRILQSDGRRSIAALARDLGLAESTCAGRVRSLTTRGIVRGYIADVDPAAVGYAIEAMIAVSLSGQSRAHYETLRDDLAQVPGVIAIYNTSGTSDFVVHIAAAGADALRDFLLDHVSNRPGVLRTETSLLFEATRGIGLLPR</sequence>
<dbReference type="InterPro" id="IPR036390">
    <property type="entry name" value="WH_DNA-bd_sf"/>
</dbReference>
<name>K6VLZ9_9MICO</name>
<evidence type="ECO:0000313" key="7">
    <source>
        <dbReference type="Proteomes" id="UP000008366"/>
    </source>
</evidence>
<dbReference type="AlphaFoldDB" id="K6VLZ9"/>
<dbReference type="PROSITE" id="PS50956">
    <property type="entry name" value="HTH_ASNC_2"/>
    <property type="match status" value="1"/>
</dbReference>
<dbReference type="InterPro" id="IPR019888">
    <property type="entry name" value="Tscrpt_reg_AsnC-like"/>
</dbReference>
<reference evidence="6 7" key="1">
    <citation type="submission" date="2012-08" db="EMBL/GenBank/DDBJ databases">
        <title>Whole genome shotgun sequence of Kineosphaera limosa NBRC 100340.</title>
        <authorList>
            <person name="Yoshida I."/>
            <person name="Isaki S."/>
            <person name="Hosoyama A."/>
            <person name="Tsuchikane K."/>
            <person name="Katsumata H."/>
            <person name="Ando Y."/>
            <person name="Ohji S."/>
            <person name="Hamada M."/>
            <person name="Tamura T."/>
            <person name="Yamazoe A."/>
            <person name="Yamazaki S."/>
            <person name="Fujita N."/>
        </authorList>
    </citation>
    <scope>NUCLEOTIDE SEQUENCE [LARGE SCALE GENOMIC DNA]</scope>
    <source>
        <strain evidence="6 7">NBRC 100340</strain>
    </source>
</reference>
<dbReference type="eggNOG" id="COG1522">
    <property type="taxonomic scope" value="Bacteria"/>
</dbReference>
<dbReference type="STRING" id="1184609.KILIM_061_00220"/>
<keyword evidence="1" id="KW-0805">Transcription regulation</keyword>
<dbReference type="GO" id="GO:0005829">
    <property type="term" value="C:cytosol"/>
    <property type="evidence" value="ECO:0007669"/>
    <property type="project" value="TreeGrafter"/>
</dbReference>
<dbReference type="Pfam" id="PF13404">
    <property type="entry name" value="HTH_AsnC-type"/>
    <property type="match status" value="1"/>
</dbReference>
<dbReference type="PANTHER" id="PTHR30154:SF34">
    <property type="entry name" value="TRANSCRIPTIONAL REGULATOR AZLB"/>
    <property type="match status" value="1"/>
</dbReference>
<dbReference type="EMBL" id="BAHD01000061">
    <property type="protein sequence ID" value="GAB97238.1"/>
    <property type="molecule type" value="Genomic_DNA"/>
</dbReference>
<dbReference type="SMART" id="SM00344">
    <property type="entry name" value="HTH_ASNC"/>
    <property type="match status" value="1"/>
</dbReference>
<evidence type="ECO:0000256" key="4">
    <source>
        <dbReference type="SAM" id="MobiDB-lite"/>
    </source>
</evidence>
<dbReference type="InterPro" id="IPR036388">
    <property type="entry name" value="WH-like_DNA-bd_sf"/>
</dbReference>
<gene>
    <name evidence="6" type="ORF">KILIM_061_00220</name>
</gene>
<dbReference type="Gene3D" id="3.30.70.920">
    <property type="match status" value="1"/>
</dbReference>
<protein>
    <submittedName>
        <fullName evidence="6">Putative AsnC family transcriptional regulator</fullName>
    </submittedName>
</protein>
<dbReference type="SUPFAM" id="SSF54909">
    <property type="entry name" value="Dimeric alpha+beta barrel"/>
    <property type="match status" value="1"/>
</dbReference>
<evidence type="ECO:0000256" key="1">
    <source>
        <dbReference type="ARBA" id="ARBA00023015"/>
    </source>
</evidence>
<dbReference type="Proteomes" id="UP000008366">
    <property type="component" value="Unassembled WGS sequence"/>
</dbReference>
<evidence type="ECO:0000313" key="6">
    <source>
        <dbReference type="EMBL" id="GAB97238.1"/>
    </source>
</evidence>